<keyword evidence="4 7" id="KW-0406">Ion transport</keyword>
<accession>A0A3Q8WTJ1</accession>
<evidence type="ECO:0000256" key="2">
    <source>
        <dbReference type="ARBA" id="ARBA00022448"/>
    </source>
</evidence>
<organism evidence="8 9">
    <name type="scientific">Flaviflexus salsibiostraticola</name>
    <dbReference type="NCBI Taxonomy" id="1282737"/>
    <lineage>
        <taxon>Bacteria</taxon>
        <taxon>Bacillati</taxon>
        <taxon>Actinomycetota</taxon>
        <taxon>Actinomycetes</taxon>
        <taxon>Actinomycetales</taxon>
        <taxon>Actinomycetaceae</taxon>
        <taxon>Flaviflexus</taxon>
    </lineage>
</organism>
<keyword evidence="8" id="KW-0378">Hydrolase</keyword>
<dbReference type="GO" id="GO:0045259">
    <property type="term" value="C:proton-transporting ATP synthase complex"/>
    <property type="evidence" value="ECO:0007669"/>
    <property type="project" value="UniProtKB-KW"/>
</dbReference>
<sequence>MMRQTGEQALERMLQPWEGVVANRPSEAIRWADDLFAVADVLDGSSALLRAATDPARSADDRAGIMRSVFDGKVSGEVLDFVTGLARERFPVAVDLSEAIDLAGVETLLMSAQYHSRLDDVEEELYRGARLLAEERTLRRTLEDRGVDASRRRELAERVFGGWTAETVALIGHAVESNVALIPQMRRWVTDAGTRSRHLVAIVTAAQPLEADQERRLTDILSRRYGKPVEIHVGVDPEIVGGLRIVIGADVIDGSLAARINNVKSVFAD</sequence>
<dbReference type="PRINTS" id="PR00125">
    <property type="entry name" value="ATPASEDELTA"/>
</dbReference>
<name>A0A3Q8WTJ1_9ACTO</name>
<dbReference type="EMBL" id="CP034438">
    <property type="protein sequence ID" value="AZN29903.1"/>
    <property type="molecule type" value="Genomic_DNA"/>
</dbReference>
<dbReference type="AlphaFoldDB" id="A0A3Q8WTJ1"/>
<evidence type="ECO:0000256" key="1">
    <source>
        <dbReference type="ARBA" id="ARBA00004370"/>
    </source>
</evidence>
<keyword evidence="5 7" id="KW-0472">Membrane</keyword>
<reference evidence="8 9" key="1">
    <citation type="submission" date="2018-12" db="EMBL/GenBank/DDBJ databases">
        <title>Complete genome sequence of Flaviflexus salsibiostraticola KCTC 33148.</title>
        <authorList>
            <person name="Bae J.-W."/>
        </authorList>
    </citation>
    <scope>NUCLEOTIDE SEQUENCE [LARGE SCALE GENOMIC DNA]</scope>
    <source>
        <strain evidence="8 9">KCTC 33148</strain>
    </source>
</reference>
<keyword evidence="7" id="KW-0139">CF(1)</keyword>
<dbReference type="Proteomes" id="UP000270021">
    <property type="component" value="Chromosome"/>
</dbReference>
<dbReference type="InterPro" id="IPR000711">
    <property type="entry name" value="ATPase_OSCP/dsu"/>
</dbReference>
<dbReference type="OrthoDB" id="5242917at2"/>
<evidence type="ECO:0000313" key="9">
    <source>
        <dbReference type="Proteomes" id="UP000270021"/>
    </source>
</evidence>
<evidence type="ECO:0000313" key="8">
    <source>
        <dbReference type="EMBL" id="AZN29903.1"/>
    </source>
</evidence>
<comment type="similarity">
    <text evidence="7">Belongs to the ATPase delta chain family.</text>
</comment>
<dbReference type="GO" id="GO:0046933">
    <property type="term" value="F:proton-transporting ATP synthase activity, rotational mechanism"/>
    <property type="evidence" value="ECO:0007669"/>
    <property type="project" value="UniProtKB-UniRule"/>
</dbReference>
<keyword evidence="9" id="KW-1185">Reference proteome</keyword>
<comment type="function">
    <text evidence="7">F(1)F(0) ATP synthase produces ATP from ADP in the presence of a proton or sodium gradient. F-type ATPases consist of two structural domains, F(1) containing the extramembraneous catalytic core and F(0) containing the membrane proton channel, linked together by a central stalk and a peripheral stalk. During catalysis, ATP synthesis in the catalytic domain of F(1) is coupled via a rotary mechanism of the central stalk subunits to proton translocation.</text>
</comment>
<proteinExistence type="inferred from homology"/>
<evidence type="ECO:0000256" key="7">
    <source>
        <dbReference type="HAMAP-Rule" id="MF_01416"/>
    </source>
</evidence>
<keyword evidence="7" id="KW-1003">Cell membrane</keyword>
<evidence type="ECO:0000256" key="4">
    <source>
        <dbReference type="ARBA" id="ARBA00023065"/>
    </source>
</evidence>
<protein>
    <recommendedName>
        <fullName evidence="7">ATP synthase subunit delta</fullName>
    </recommendedName>
    <alternativeName>
        <fullName evidence="7">ATP synthase F(1) sector subunit delta</fullName>
    </alternativeName>
    <alternativeName>
        <fullName evidence="7">F-type ATPase subunit delta</fullName>
        <shortName evidence="7">F-ATPase subunit delta</shortName>
    </alternativeName>
</protein>
<dbReference type="PANTHER" id="PTHR11910">
    <property type="entry name" value="ATP SYNTHASE DELTA CHAIN"/>
    <property type="match status" value="1"/>
</dbReference>
<comment type="function">
    <text evidence="7">This protein is part of the stalk that links CF(0) to CF(1). It either transmits conformational changes from CF(0) to CF(1) or is implicated in proton conduction.</text>
</comment>
<evidence type="ECO:0000256" key="6">
    <source>
        <dbReference type="ARBA" id="ARBA00023310"/>
    </source>
</evidence>
<dbReference type="RefSeq" id="WP_126040182.1">
    <property type="nucleotide sequence ID" value="NZ_CP034438.1"/>
</dbReference>
<dbReference type="GO" id="GO:0016787">
    <property type="term" value="F:hydrolase activity"/>
    <property type="evidence" value="ECO:0007669"/>
    <property type="project" value="UniProtKB-KW"/>
</dbReference>
<dbReference type="Pfam" id="PF00213">
    <property type="entry name" value="OSCP"/>
    <property type="match status" value="1"/>
</dbReference>
<dbReference type="KEGG" id="fsl:EJO69_05985"/>
<keyword evidence="6 7" id="KW-0066">ATP synthesis</keyword>
<keyword evidence="3 7" id="KW-0375">Hydrogen ion transport</keyword>
<evidence type="ECO:0000256" key="5">
    <source>
        <dbReference type="ARBA" id="ARBA00023136"/>
    </source>
</evidence>
<dbReference type="GO" id="GO:0005886">
    <property type="term" value="C:plasma membrane"/>
    <property type="evidence" value="ECO:0007669"/>
    <property type="project" value="UniProtKB-SubCell"/>
</dbReference>
<dbReference type="HAMAP" id="MF_01416">
    <property type="entry name" value="ATP_synth_delta_bact"/>
    <property type="match status" value="1"/>
</dbReference>
<comment type="subcellular location">
    <subcellularLocation>
        <location evidence="7">Cell membrane</location>
        <topology evidence="7">Peripheral membrane protein</topology>
    </subcellularLocation>
    <subcellularLocation>
        <location evidence="1">Membrane</location>
    </subcellularLocation>
</comment>
<evidence type="ECO:0000256" key="3">
    <source>
        <dbReference type="ARBA" id="ARBA00022781"/>
    </source>
</evidence>
<gene>
    <name evidence="7" type="primary">atpH</name>
    <name evidence="8" type="ORF">EJO69_05985</name>
</gene>
<keyword evidence="2 7" id="KW-0813">Transport</keyword>
<dbReference type="NCBIfam" id="NF009967">
    <property type="entry name" value="PRK13430.1"/>
    <property type="match status" value="1"/>
</dbReference>